<dbReference type="NCBIfam" id="TIGR00566">
    <property type="entry name" value="trpG_papA"/>
    <property type="match status" value="1"/>
</dbReference>
<organism evidence="3 4">
    <name type="scientific">Catenibacillus scindens</name>
    <dbReference type="NCBI Taxonomy" id="673271"/>
    <lineage>
        <taxon>Bacteria</taxon>
        <taxon>Bacillati</taxon>
        <taxon>Bacillota</taxon>
        <taxon>Clostridia</taxon>
        <taxon>Lachnospirales</taxon>
        <taxon>Lachnospiraceae</taxon>
        <taxon>Catenibacillus</taxon>
    </lineage>
</organism>
<dbReference type="GO" id="GO:0005829">
    <property type="term" value="C:cytosol"/>
    <property type="evidence" value="ECO:0007669"/>
    <property type="project" value="TreeGrafter"/>
</dbReference>
<dbReference type="PRINTS" id="PR00099">
    <property type="entry name" value="CPSGATASE"/>
</dbReference>
<dbReference type="PROSITE" id="PS51273">
    <property type="entry name" value="GATASE_TYPE_1"/>
    <property type="match status" value="1"/>
</dbReference>
<comment type="caution">
    <text evidence="3">The sequence shown here is derived from an EMBL/GenBank/DDBJ whole genome shotgun (WGS) entry which is preliminary data.</text>
</comment>
<reference evidence="3 4" key="1">
    <citation type="submission" date="2020-08" db="EMBL/GenBank/DDBJ databases">
        <title>Genomic Encyclopedia of Type Strains, Phase IV (KMG-IV): sequencing the most valuable type-strain genomes for metagenomic binning, comparative biology and taxonomic classification.</title>
        <authorList>
            <person name="Goeker M."/>
        </authorList>
    </citation>
    <scope>NUCLEOTIDE SEQUENCE [LARGE SCALE GENOMIC DNA]</scope>
    <source>
        <strain evidence="3 4">DSM 106146</strain>
    </source>
</reference>
<dbReference type="FunFam" id="3.40.50.880:FF:000003">
    <property type="entry name" value="Anthranilate synthase component II"/>
    <property type="match status" value="1"/>
</dbReference>
<feature type="domain" description="Glutamine amidotransferase" evidence="2">
    <location>
        <begin position="3"/>
        <end position="186"/>
    </location>
</feature>
<dbReference type="Gene3D" id="3.40.50.880">
    <property type="match status" value="1"/>
</dbReference>
<dbReference type="Proteomes" id="UP000543642">
    <property type="component" value="Unassembled WGS sequence"/>
</dbReference>
<evidence type="ECO:0000313" key="3">
    <source>
        <dbReference type="EMBL" id="MBB5265178.1"/>
    </source>
</evidence>
<keyword evidence="3" id="KW-0456">Lyase</keyword>
<dbReference type="CDD" id="cd01743">
    <property type="entry name" value="GATase1_Anthranilate_Synthase"/>
    <property type="match status" value="1"/>
</dbReference>
<dbReference type="PRINTS" id="PR00097">
    <property type="entry name" value="ANTSNTHASEII"/>
</dbReference>
<evidence type="ECO:0000259" key="2">
    <source>
        <dbReference type="Pfam" id="PF00117"/>
    </source>
</evidence>
<dbReference type="EC" id="4.1.3.27" evidence="3"/>
<keyword evidence="4" id="KW-1185">Reference proteome</keyword>
<dbReference type="PRINTS" id="PR00096">
    <property type="entry name" value="GATASE"/>
</dbReference>
<dbReference type="EMBL" id="JACHFW010000009">
    <property type="protein sequence ID" value="MBB5265178.1"/>
    <property type="molecule type" value="Genomic_DNA"/>
</dbReference>
<dbReference type="GO" id="GO:0004049">
    <property type="term" value="F:anthranilate synthase activity"/>
    <property type="evidence" value="ECO:0007669"/>
    <property type="project" value="UniProtKB-EC"/>
</dbReference>
<dbReference type="RefSeq" id="WP_183774823.1">
    <property type="nucleotide sequence ID" value="NZ_CAWVEG010000133.1"/>
</dbReference>
<gene>
    <name evidence="3" type="ORF">HNP82_002317</name>
</gene>
<accession>A0A7W8M5F7</accession>
<dbReference type="GO" id="GO:0000162">
    <property type="term" value="P:L-tryptophan biosynthetic process"/>
    <property type="evidence" value="ECO:0007669"/>
    <property type="project" value="TreeGrafter"/>
</dbReference>
<dbReference type="PANTHER" id="PTHR43418:SF4">
    <property type="entry name" value="MULTIFUNCTIONAL TRYPTOPHAN BIOSYNTHESIS PROTEIN"/>
    <property type="match status" value="1"/>
</dbReference>
<dbReference type="Pfam" id="PF00117">
    <property type="entry name" value="GATase"/>
    <property type="match status" value="1"/>
</dbReference>
<proteinExistence type="predicted"/>
<keyword evidence="1" id="KW-0315">Glutamine amidotransferase</keyword>
<dbReference type="AlphaFoldDB" id="A0A7W8M5F7"/>
<name>A0A7W8M5F7_9FIRM</name>
<dbReference type="InterPro" id="IPR029062">
    <property type="entry name" value="Class_I_gatase-like"/>
</dbReference>
<evidence type="ECO:0000256" key="1">
    <source>
        <dbReference type="ARBA" id="ARBA00022962"/>
    </source>
</evidence>
<dbReference type="InterPro" id="IPR017926">
    <property type="entry name" value="GATASE"/>
</dbReference>
<protein>
    <submittedName>
        <fullName evidence="3">Anthranilate synthase component 2</fullName>
        <ecNumber evidence="3">4.1.3.27</ecNumber>
    </submittedName>
</protein>
<dbReference type="PANTHER" id="PTHR43418">
    <property type="entry name" value="MULTIFUNCTIONAL TRYPTOPHAN BIOSYNTHESIS PROTEIN-RELATED"/>
    <property type="match status" value="1"/>
</dbReference>
<dbReference type="InterPro" id="IPR006221">
    <property type="entry name" value="TrpG/PapA_dom"/>
</dbReference>
<evidence type="ECO:0000313" key="4">
    <source>
        <dbReference type="Proteomes" id="UP000543642"/>
    </source>
</evidence>
<dbReference type="SUPFAM" id="SSF52317">
    <property type="entry name" value="Class I glutamine amidotransferase-like"/>
    <property type="match status" value="1"/>
</dbReference>
<dbReference type="InterPro" id="IPR050472">
    <property type="entry name" value="Anth_synth/Amidotransfase"/>
</dbReference>
<sequence length="202" mass="22399">MILMIDNYDSFVYNLYQLIGSIYGNIKIIRNDAMTPEAMEKLNPQALIISPGPGHPHDAGYSVDAIKYFAGKIPVLGVCLGHQAICQAFGGHVSYAKELMHGKVSEIFVDQSCPLFQGLSGQIPVARYHSLCAVREDLPRCLQVTAWTDDQEIMAIAHKDLPVYGVQFHPESVMTRDGRTMIQNFLNIARLQTEFKGGQGND</sequence>